<feature type="transmembrane region" description="Helical" evidence="1">
    <location>
        <begin position="127"/>
        <end position="147"/>
    </location>
</feature>
<keyword evidence="1" id="KW-1133">Transmembrane helix</keyword>
<feature type="transmembrane region" description="Helical" evidence="1">
    <location>
        <begin position="467"/>
        <end position="485"/>
    </location>
</feature>
<feature type="transmembrane region" description="Helical" evidence="1">
    <location>
        <begin position="497"/>
        <end position="516"/>
    </location>
</feature>
<feature type="transmembrane region" description="Helical" evidence="1">
    <location>
        <begin position="98"/>
        <end position="118"/>
    </location>
</feature>
<evidence type="ECO:0000313" key="3">
    <source>
        <dbReference type="Proteomes" id="UP000316238"/>
    </source>
</evidence>
<accession>A0A521FYA5</accession>
<feature type="transmembrane region" description="Helical" evidence="1">
    <location>
        <begin position="270"/>
        <end position="292"/>
    </location>
</feature>
<feature type="transmembrane region" description="Helical" evidence="1">
    <location>
        <begin position="49"/>
        <end position="69"/>
    </location>
</feature>
<feature type="transmembrane region" description="Helical" evidence="1">
    <location>
        <begin position="304"/>
        <end position="332"/>
    </location>
</feature>
<feature type="transmembrane region" description="Helical" evidence="1">
    <location>
        <begin position="441"/>
        <end position="461"/>
    </location>
</feature>
<feature type="transmembrane region" description="Helical" evidence="1">
    <location>
        <begin position="76"/>
        <end position="92"/>
    </location>
</feature>
<name>A0A521FYA5_9BACT</name>
<keyword evidence="1" id="KW-0812">Transmembrane</keyword>
<evidence type="ECO:0000256" key="1">
    <source>
        <dbReference type="SAM" id="Phobius"/>
    </source>
</evidence>
<evidence type="ECO:0000313" key="2">
    <source>
        <dbReference type="EMBL" id="TAA73749.1"/>
    </source>
</evidence>
<feature type="transmembrane region" description="Helical" evidence="1">
    <location>
        <begin position="405"/>
        <end position="429"/>
    </location>
</feature>
<dbReference type="EMBL" id="NQJD01000063">
    <property type="protein sequence ID" value="TAA73749.1"/>
    <property type="molecule type" value="Genomic_DNA"/>
</dbReference>
<protein>
    <submittedName>
        <fullName evidence="2">Uncharacterized protein</fullName>
    </submittedName>
</protein>
<keyword evidence="3" id="KW-1185">Reference proteome</keyword>
<dbReference type="Proteomes" id="UP000316238">
    <property type="component" value="Unassembled WGS sequence"/>
</dbReference>
<feature type="transmembrane region" description="Helical" evidence="1">
    <location>
        <begin position="24"/>
        <end position="43"/>
    </location>
</feature>
<proteinExistence type="predicted"/>
<reference evidence="2" key="1">
    <citation type="submission" date="2017-07" db="EMBL/GenBank/DDBJ databases">
        <title>The cable genome - Insights into the physiology and evolution of filamentous bacteria capable of sulfide oxidation via long distance electron transfer.</title>
        <authorList>
            <person name="Thorup C."/>
            <person name="Bjerg J.T."/>
            <person name="Schreiber L."/>
            <person name="Nielsen L.P."/>
            <person name="Kjeldsen K.U."/>
            <person name="Boesen T."/>
            <person name="Boggild A."/>
            <person name="Meysman F."/>
            <person name="Geelhoed J."/>
            <person name="Schramm A."/>
        </authorList>
    </citation>
    <scope>NUCLEOTIDE SEQUENCE [LARGE SCALE GENOMIC DNA]</scope>
    <source>
        <strain evidence="2">GS</strain>
    </source>
</reference>
<feature type="transmembrane region" description="Helical" evidence="1">
    <location>
        <begin position="344"/>
        <end position="365"/>
    </location>
</feature>
<gene>
    <name evidence="2" type="ORF">CDV28_1631</name>
</gene>
<comment type="caution">
    <text evidence="2">The sequence shown here is derived from an EMBL/GenBank/DDBJ whole genome shotgun (WGS) entry which is preliminary data.</text>
</comment>
<feature type="transmembrane region" description="Helical" evidence="1">
    <location>
        <begin position="245"/>
        <end position="263"/>
    </location>
</feature>
<dbReference type="AlphaFoldDB" id="A0A521FYA5"/>
<organism evidence="2 3">
    <name type="scientific">Candidatus Electronema aureum</name>
    <dbReference type="NCBI Taxonomy" id="2005002"/>
    <lineage>
        <taxon>Bacteria</taxon>
        <taxon>Pseudomonadati</taxon>
        <taxon>Thermodesulfobacteriota</taxon>
        <taxon>Desulfobulbia</taxon>
        <taxon>Desulfobulbales</taxon>
        <taxon>Desulfobulbaceae</taxon>
        <taxon>Candidatus Electronema</taxon>
    </lineage>
</organism>
<sequence>MKNITVEKRSAEWESLSIETMNQLWVTLAVSTVCILIGGNLLLLNRLTFIHSSIIAASCFALLAIFYVFSRQLGDFVWGIVLTYGLMATLVYSRLPWLVFIFYGAAVGSFFYIFRLFWYSYHDWRTIFLMAVVATVTILGMEAYTSFDMLQRLHVGEVCQDTLFHASVAAMIKNYGVASTGLHGLVEVPYHTFSHVLMASISLISGVGVVEVYGVANHILFAPFLIFSITAFCTITSRVNHISIPFLWGISSLLLATIPFLFWRWAIQRTFFISESYVVSLALFVLGSTLLYKQSLSFRDLLLLFFVSFMISNAKASVGLVFSGLWFVRLLFLRKRCEETRKVALAAIFVVTAAGFAVFNSAHAAPTGITFSPLHLVKNYSFLGKSLDDVANAVIERKIVSLQEIVLALFALFSFFAFHFSVPIATILSDLYTERTLKNPMSVYSLATLFTGVLIVLTAGIAGGSAYYFSNVAMFVSIPRLVIILSEFINRKNIHPVKFLLMAIVLICIMQYSSFYRNSIFLHGQYAAGTNNLLIDRLMTLDKNKKTDVVFKPSVNILAMNPVARCTAKPFLFPAVSERPWIGVIDENSGNCNYIYYGYEQYGITQEQQSIKINPVFLPGMVIKNID</sequence>
<keyword evidence="1" id="KW-0472">Membrane</keyword>
<feature type="transmembrane region" description="Helical" evidence="1">
    <location>
        <begin position="220"/>
        <end position="239"/>
    </location>
</feature>
<feature type="transmembrane region" description="Helical" evidence="1">
    <location>
        <begin position="192"/>
        <end position="213"/>
    </location>
</feature>